<gene>
    <name evidence="1" type="ORF">JCM21531_3969</name>
</gene>
<accession>W4VB03</accession>
<dbReference type="AlphaFoldDB" id="W4VB03"/>
<keyword evidence="2" id="KW-1185">Reference proteome</keyword>
<name>W4VB03_9FIRM</name>
<dbReference type="STRING" id="1294263.JCM21531_3969"/>
<evidence type="ECO:0000313" key="1">
    <source>
        <dbReference type="EMBL" id="GAE90366.1"/>
    </source>
</evidence>
<dbReference type="Proteomes" id="UP000019109">
    <property type="component" value="Unassembled WGS sequence"/>
</dbReference>
<organism evidence="1 2">
    <name type="scientific">Acetivibrio straminisolvens JCM 21531</name>
    <dbReference type="NCBI Taxonomy" id="1294263"/>
    <lineage>
        <taxon>Bacteria</taxon>
        <taxon>Bacillati</taxon>
        <taxon>Bacillota</taxon>
        <taxon>Clostridia</taxon>
        <taxon>Eubacteriales</taxon>
        <taxon>Oscillospiraceae</taxon>
        <taxon>Acetivibrio</taxon>
    </lineage>
</organism>
<reference evidence="1" key="1">
    <citation type="journal article" date="2014" name="Genome Announc.">
        <title>Draft Genome Sequence of Clostridium straminisolvens Strain JCM 21531T, Isolated from a Cellulose-Degrading Bacterial Community.</title>
        <authorList>
            <person name="Yuki M."/>
            <person name="Oshima K."/>
            <person name="Suda W."/>
            <person name="Sakamoto M."/>
            <person name="Kitamura K."/>
            <person name="Iida T."/>
            <person name="Hattori M."/>
            <person name="Ohkuma M."/>
        </authorList>
    </citation>
    <scope>NUCLEOTIDE SEQUENCE [LARGE SCALE GENOMIC DNA]</scope>
    <source>
        <strain evidence="1">JCM 21531</strain>
    </source>
</reference>
<proteinExistence type="predicted"/>
<dbReference type="EMBL" id="BAVR01000067">
    <property type="protein sequence ID" value="GAE90366.1"/>
    <property type="molecule type" value="Genomic_DNA"/>
</dbReference>
<dbReference type="RefSeq" id="WP_038290941.1">
    <property type="nucleotide sequence ID" value="NZ_BAVR01000067.1"/>
</dbReference>
<evidence type="ECO:0000313" key="2">
    <source>
        <dbReference type="Proteomes" id="UP000019109"/>
    </source>
</evidence>
<protein>
    <submittedName>
        <fullName evidence="1">Uncharacterized protein</fullName>
    </submittedName>
</protein>
<comment type="caution">
    <text evidence="1">The sequence shown here is derived from an EMBL/GenBank/DDBJ whole genome shotgun (WGS) entry which is preliminary data.</text>
</comment>
<sequence>MANAYDILIKAGHDNIKDSVKESWSKFPQYAESEADVGVDVYASDVFGNEMGKHGETITYGTIASFQRNATLSRLYKKRTIEIFEYFTDLGIEVEFVF</sequence>